<name>A0A410JY63_9BACT</name>
<dbReference type="Proteomes" id="UP000287502">
    <property type="component" value="Chromosome"/>
</dbReference>
<reference evidence="2 3" key="1">
    <citation type="submission" date="2019-01" db="EMBL/GenBank/DDBJ databases">
        <title>Geovibrio thiophilus DSM 11263, complete genome.</title>
        <authorList>
            <person name="Spring S."/>
            <person name="Bunk B."/>
            <person name="Sproer C."/>
        </authorList>
    </citation>
    <scope>NUCLEOTIDE SEQUENCE [LARGE SCALE GENOMIC DNA]</scope>
    <source>
        <strain evidence="2 3">DSM 11263</strain>
    </source>
</reference>
<keyword evidence="1" id="KW-0732">Signal</keyword>
<feature type="signal peptide" evidence="1">
    <location>
        <begin position="1"/>
        <end position="26"/>
    </location>
</feature>
<dbReference type="AlphaFoldDB" id="A0A410JY63"/>
<sequence length="292" mass="33321">MIKKIICNVLAVFLCIVCFSCGSSSSSVDSEVDYSSYFNMETIDFLASLTDNGYILSLSSEPDNVMSKVRTTYYFSANKIELYLLVRNCYSTLFTPRFKFFLNYSDKDIVFNGSLENSVTMQLLPDEQKIIKLTVDGLQSGVSYDFLIINSFVSDNYSEIHTYRYVLTEKDRAYSFPEIIYENVGSDILNPDLSNNYTEYRFAHAENGTNTALFMLNNMNTDINYIVLTMQGLNKISENRIVLDKFTEYKLNLDTFEQKHIWSIAVENPFVPLEDGGVLRQIPANASVSLPN</sequence>
<accession>A0A410JY63</accession>
<feature type="chain" id="PRO_5019161751" description="DUF4249 family protein" evidence="1">
    <location>
        <begin position="27"/>
        <end position="292"/>
    </location>
</feature>
<dbReference type="EMBL" id="CP035108">
    <property type="protein sequence ID" value="QAR33092.1"/>
    <property type="molecule type" value="Genomic_DNA"/>
</dbReference>
<proteinExistence type="predicted"/>
<dbReference type="KEGG" id="gtl:EP073_06645"/>
<evidence type="ECO:0000313" key="3">
    <source>
        <dbReference type="Proteomes" id="UP000287502"/>
    </source>
</evidence>
<protein>
    <recommendedName>
        <fullName evidence="4">DUF4249 family protein</fullName>
    </recommendedName>
</protein>
<evidence type="ECO:0000256" key="1">
    <source>
        <dbReference type="SAM" id="SignalP"/>
    </source>
</evidence>
<evidence type="ECO:0000313" key="2">
    <source>
        <dbReference type="EMBL" id="QAR33092.1"/>
    </source>
</evidence>
<evidence type="ECO:0008006" key="4">
    <source>
        <dbReference type="Google" id="ProtNLM"/>
    </source>
</evidence>
<dbReference type="RefSeq" id="WP_128466378.1">
    <property type="nucleotide sequence ID" value="NZ_CP035108.1"/>
</dbReference>
<gene>
    <name evidence="2" type="ORF">EP073_06645</name>
</gene>
<keyword evidence="3" id="KW-1185">Reference proteome</keyword>
<organism evidence="2 3">
    <name type="scientific">Geovibrio thiophilus</name>
    <dbReference type="NCBI Taxonomy" id="139438"/>
    <lineage>
        <taxon>Bacteria</taxon>
        <taxon>Pseudomonadati</taxon>
        <taxon>Deferribacterota</taxon>
        <taxon>Deferribacteres</taxon>
        <taxon>Deferribacterales</taxon>
        <taxon>Geovibrionaceae</taxon>
        <taxon>Geovibrio</taxon>
    </lineage>
</organism>